<evidence type="ECO:0000313" key="1">
    <source>
        <dbReference type="EMBL" id="RMZ58050.1"/>
    </source>
</evidence>
<accession>A0A3M7L7X3</accession>
<dbReference type="EMBL" id="QWIV01000015">
    <property type="protein sequence ID" value="RMZ58050.1"/>
    <property type="molecule type" value="Genomic_DNA"/>
</dbReference>
<sequence length="231" mass="27480">MKNIWFTIYSSPKHDNKYIGLNNYRTLLEFLLIPAIQDKINRNKKIQKIMFCLIPELEKDLIDNFKSNYSNKRIVNGGIINLEASSSEIDWNNLSVIEKKDFLIKKWKVLFDNLSEDYFITDKSEVLKSLDKLKNQEWRITNTLFKKKIKYNKETYNVVMDISTESAQLALVRDSDEKWITLKNYETWQIETDANFKNFKFEDDILTFVNKNLFSSMLESPVVFNLKEILK</sequence>
<dbReference type="Proteomes" id="UP000267524">
    <property type="component" value="Unassembled WGS sequence"/>
</dbReference>
<protein>
    <submittedName>
        <fullName evidence="1">Uncharacterized protein</fullName>
    </submittedName>
</protein>
<name>A0A3M7L7X3_9FLAO</name>
<comment type="caution">
    <text evidence="1">The sequence shown here is derived from an EMBL/GenBank/DDBJ whole genome shotgun (WGS) entry which is preliminary data.</text>
</comment>
<evidence type="ECO:0000313" key="2">
    <source>
        <dbReference type="Proteomes" id="UP000267524"/>
    </source>
</evidence>
<organism evidence="1 2">
    <name type="scientific">Chryseobacterium nematophagum</name>
    <dbReference type="NCBI Taxonomy" id="2305228"/>
    <lineage>
        <taxon>Bacteria</taxon>
        <taxon>Pseudomonadati</taxon>
        <taxon>Bacteroidota</taxon>
        <taxon>Flavobacteriia</taxon>
        <taxon>Flavobacteriales</taxon>
        <taxon>Weeksellaceae</taxon>
        <taxon>Chryseobacterium group</taxon>
        <taxon>Chryseobacterium</taxon>
    </lineage>
</organism>
<gene>
    <name evidence="1" type="ORF">D1632_17315</name>
</gene>
<reference evidence="1 2" key="1">
    <citation type="submission" date="2018-08" db="EMBL/GenBank/DDBJ databases">
        <title>Chryseobacterium nematophagum: a novel matrix digesting pathogen of nematodes.</title>
        <authorList>
            <person name="Page A."/>
            <person name="Roberts M."/>
            <person name="Felix M.-A."/>
            <person name="Weir W."/>
        </authorList>
    </citation>
    <scope>NUCLEOTIDE SEQUENCE [LARGE SCALE GENOMIC DNA]</scope>
    <source>
        <strain evidence="1 2">JUb275</strain>
    </source>
</reference>
<dbReference type="RefSeq" id="WP_122548494.1">
    <property type="nucleotide sequence ID" value="NZ_QWIV01000015.1"/>
</dbReference>
<keyword evidence="2" id="KW-1185">Reference proteome</keyword>
<dbReference type="AlphaFoldDB" id="A0A3M7L7X3"/>
<proteinExistence type="predicted"/>